<keyword evidence="3" id="KW-1185">Reference proteome</keyword>
<dbReference type="Proteomes" id="UP000324222">
    <property type="component" value="Unassembled WGS sequence"/>
</dbReference>
<sequence>MKNATSTTLVLKQLHNTSIISTPENGSKGEDSHFEEGVLFLHGHPKPSPGAGTRFWGSVTAEQRLRSGGSEAAAAAAGVGRSLAHAGCVALPTGHTNTQQTHHGAPLLPPLNPTPQCRNSDLT</sequence>
<accession>A0A5B7FMM0</accession>
<feature type="region of interest" description="Disordered" evidence="1">
    <location>
        <begin position="92"/>
        <end position="123"/>
    </location>
</feature>
<evidence type="ECO:0000313" key="2">
    <source>
        <dbReference type="EMBL" id="MPC46695.1"/>
    </source>
</evidence>
<dbReference type="AlphaFoldDB" id="A0A5B7FMM0"/>
<dbReference type="EMBL" id="VSRR010007329">
    <property type="protein sequence ID" value="MPC46695.1"/>
    <property type="molecule type" value="Genomic_DNA"/>
</dbReference>
<proteinExistence type="predicted"/>
<feature type="compositionally biased region" description="Low complexity" evidence="1">
    <location>
        <begin position="93"/>
        <end position="104"/>
    </location>
</feature>
<evidence type="ECO:0000256" key="1">
    <source>
        <dbReference type="SAM" id="MobiDB-lite"/>
    </source>
</evidence>
<protein>
    <submittedName>
        <fullName evidence="2">Uncharacterized protein</fullName>
    </submittedName>
</protein>
<evidence type="ECO:0000313" key="3">
    <source>
        <dbReference type="Proteomes" id="UP000324222"/>
    </source>
</evidence>
<feature type="compositionally biased region" description="Polar residues" evidence="1">
    <location>
        <begin position="114"/>
        <end position="123"/>
    </location>
</feature>
<name>A0A5B7FMM0_PORTR</name>
<comment type="caution">
    <text evidence="2">The sequence shown here is derived from an EMBL/GenBank/DDBJ whole genome shotgun (WGS) entry which is preliminary data.</text>
</comment>
<organism evidence="2 3">
    <name type="scientific">Portunus trituberculatus</name>
    <name type="common">Swimming crab</name>
    <name type="synonym">Neptunus trituberculatus</name>
    <dbReference type="NCBI Taxonomy" id="210409"/>
    <lineage>
        <taxon>Eukaryota</taxon>
        <taxon>Metazoa</taxon>
        <taxon>Ecdysozoa</taxon>
        <taxon>Arthropoda</taxon>
        <taxon>Crustacea</taxon>
        <taxon>Multicrustacea</taxon>
        <taxon>Malacostraca</taxon>
        <taxon>Eumalacostraca</taxon>
        <taxon>Eucarida</taxon>
        <taxon>Decapoda</taxon>
        <taxon>Pleocyemata</taxon>
        <taxon>Brachyura</taxon>
        <taxon>Eubrachyura</taxon>
        <taxon>Portunoidea</taxon>
        <taxon>Portunidae</taxon>
        <taxon>Portuninae</taxon>
        <taxon>Portunus</taxon>
    </lineage>
</organism>
<reference evidence="2 3" key="1">
    <citation type="submission" date="2019-05" db="EMBL/GenBank/DDBJ databases">
        <title>Another draft genome of Portunus trituberculatus and its Hox gene families provides insights of decapod evolution.</title>
        <authorList>
            <person name="Jeong J.-H."/>
            <person name="Song I."/>
            <person name="Kim S."/>
            <person name="Choi T."/>
            <person name="Kim D."/>
            <person name="Ryu S."/>
            <person name="Kim W."/>
        </authorList>
    </citation>
    <scope>NUCLEOTIDE SEQUENCE [LARGE SCALE GENOMIC DNA]</scope>
    <source>
        <tissue evidence="2">Muscle</tissue>
    </source>
</reference>
<gene>
    <name evidence="2" type="ORF">E2C01_040420</name>
</gene>